<dbReference type="InterPro" id="IPR019644">
    <property type="entry name" value="DUF2508"/>
</dbReference>
<organism evidence="1 2">
    <name type="scientific">Companilactobacillus baiquanensis</name>
    <dbReference type="NCBI Taxonomy" id="2486005"/>
    <lineage>
        <taxon>Bacteria</taxon>
        <taxon>Bacillati</taxon>
        <taxon>Bacillota</taxon>
        <taxon>Bacilli</taxon>
        <taxon>Lactobacillales</taxon>
        <taxon>Lactobacillaceae</taxon>
        <taxon>Companilactobacillus</taxon>
    </lineage>
</organism>
<name>A0ABW1UT60_9LACO</name>
<dbReference type="Pfam" id="PF10704">
    <property type="entry name" value="DUF2508"/>
    <property type="match status" value="1"/>
</dbReference>
<dbReference type="Proteomes" id="UP001596186">
    <property type="component" value="Unassembled WGS sequence"/>
</dbReference>
<sequence>MFGRKKLSIQKSEDDRLLGKTHEIQERINNSSKVINTSFDLPQDTQNEIKLDRIKYQYLYLEARRRKAAAKETTNIIFGEEDTFLRQPSRAEKHW</sequence>
<gene>
    <name evidence="1" type="ORF">ACFP1F_03900</name>
</gene>
<evidence type="ECO:0000313" key="2">
    <source>
        <dbReference type="Proteomes" id="UP001596186"/>
    </source>
</evidence>
<evidence type="ECO:0000313" key="1">
    <source>
        <dbReference type="EMBL" id="MFC6322909.1"/>
    </source>
</evidence>
<proteinExistence type="predicted"/>
<dbReference type="EMBL" id="JBHSSN010000004">
    <property type="protein sequence ID" value="MFC6322909.1"/>
    <property type="molecule type" value="Genomic_DNA"/>
</dbReference>
<dbReference type="RefSeq" id="WP_125593763.1">
    <property type="nucleotide sequence ID" value="NZ_JBHSSN010000004.1"/>
</dbReference>
<accession>A0ABW1UT60</accession>
<reference evidence="2" key="1">
    <citation type="journal article" date="2019" name="Int. J. Syst. Evol. Microbiol.">
        <title>The Global Catalogue of Microorganisms (GCM) 10K type strain sequencing project: providing services to taxonomists for standard genome sequencing and annotation.</title>
        <authorList>
            <consortium name="The Broad Institute Genomics Platform"/>
            <consortium name="The Broad Institute Genome Sequencing Center for Infectious Disease"/>
            <person name="Wu L."/>
            <person name="Ma J."/>
        </authorList>
    </citation>
    <scope>NUCLEOTIDE SEQUENCE [LARGE SCALE GENOMIC DNA]</scope>
    <source>
        <strain evidence="2">CCM 8895</strain>
    </source>
</reference>
<keyword evidence="2" id="KW-1185">Reference proteome</keyword>
<comment type="caution">
    <text evidence="1">The sequence shown here is derived from an EMBL/GenBank/DDBJ whole genome shotgun (WGS) entry which is preliminary data.</text>
</comment>
<protein>
    <submittedName>
        <fullName evidence="1">DUF2508 family protein</fullName>
    </submittedName>
</protein>